<dbReference type="Proteomes" id="UP000275267">
    <property type="component" value="Unassembled WGS sequence"/>
</dbReference>
<reference evidence="4" key="1">
    <citation type="journal article" date="2019" name="Nat. Commun.">
        <title>The genome of broomcorn millet.</title>
        <authorList>
            <person name="Zou C."/>
            <person name="Miki D."/>
            <person name="Li D."/>
            <person name="Tang Q."/>
            <person name="Xiao L."/>
            <person name="Rajput S."/>
            <person name="Deng P."/>
            <person name="Jia W."/>
            <person name="Huang R."/>
            <person name="Zhang M."/>
            <person name="Sun Y."/>
            <person name="Hu J."/>
            <person name="Fu X."/>
            <person name="Schnable P.S."/>
            <person name="Li F."/>
            <person name="Zhang H."/>
            <person name="Feng B."/>
            <person name="Zhu X."/>
            <person name="Liu R."/>
            <person name="Schnable J.C."/>
            <person name="Zhu J.-K."/>
            <person name="Zhang H."/>
        </authorList>
    </citation>
    <scope>NUCLEOTIDE SEQUENCE [LARGE SCALE GENOMIC DNA]</scope>
</reference>
<keyword evidence="4" id="KW-1185">Reference proteome</keyword>
<comment type="caution">
    <text evidence="3">The sequence shown here is derived from an EMBL/GenBank/DDBJ whole genome shotgun (WGS) entry which is preliminary data.</text>
</comment>
<evidence type="ECO:0000259" key="2">
    <source>
        <dbReference type="Pfam" id="PF11976"/>
    </source>
</evidence>
<evidence type="ECO:0000256" key="1">
    <source>
        <dbReference type="SAM" id="MobiDB-lite"/>
    </source>
</evidence>
<protein>
    <recommendedName>
        <fullName evidence="2">Rad60/SUMO-like domain-containing protein</fullName>
    </recommendedName>
</protein>
<evidence type="ECO:0000313" key="3">
    <source>
        <dbReference type="EMBL" id="RLN03472.1"/>
    </source>
</evidence>
<organism evidence="3 4">
    <name type="scientific">Panicum miliaceum</name>
    <name type="common">Proso millet</name>
    <name type="synonym">Broomcorn millet</name>
    <dbReference type="NCBI Taxonomy" id="4540"/>
    <lineage>
        <taxon>Eukaryota</taxon>
        <taxon>Viridiplantae</taxon>
        <taxon>Streptophyta</taxon>
        <taxon>Embryophyta</taxon>
        <taxon>Tracheophyta</taxon>
        <taxon>Spermatophyta</taxon>
        <taxon>Magnoliopsida</taxon>
        <taxon>Liliopsida</taxon>
        <taxon>Poales</taxon>
        <taxon>Poaceae</taxon>
        <taxon>PACMAD clade</taxon>
        <taxon>Panicoideae</taxon>
        <taxon>Panicodae</taxon>
        <taxon>Paniceae</taxon>
        <taxon>Panicinae</taxon>
        <taxon>Panicum</taxon>
        <taxon>Panicum sect. Panicum</taxon>
    </lineage>
</organism>
<gene>
    <name evidence="3" type="ORF">C2845_PM13G13600</name>
</gene>
<dbReference type="Pfam" id="PF11976">
    <property type="entry name" value="Rad60-SLD"/>
    <property type="match status" value="1"/>
</dbReference>
<evidence type="ECO:0000313" key="4">
    <source>
        <dbReference type="Proteomes" id="UP000275267"/>
    </source>
</evidence>
<name>A0A3L6RHA7_PANMI</name>
<dbReference type="STRING" id="4540.A0A3L6RHA7"/>
<accession>A0A3L6RHA7</accession>
<dbReference type="SUPFAM" id="SSF54236">
    <property type="entry name" value="Ubiquitin-like"/>
    <property type="match status" value="1"/>
</dbReference>
<feature type="domain" description="Rad60/SUMO-like" evidence="2">
    <location>
        <begin position="40"/>
        <end position="105"/>
    </location>
</feature>
<dbReference type="InterPro" id="IPR022617">
    <property type="entry name" value="Rad60/SUMO-like_dom"/>
</dbReference>
<sequence length="140" mass="14759">MPPPSSPANAGPGVEEEARGTATAPVKAEAGADGGALIKNVKVQSQIAEDVFFRIKRNVKLRRLMDITRSTPAAVRFLDPGGRHIRAAQTPDEVGLEDGDAIDVCLDQEGGVGRVAPVHACEPELCTRAAEVFSLFDLGQ</sequence>
<dbReference type="AlphaFoldDB" id="A0A3L6RHA7"/>
<dbReference type="OrthoDB" id="442921at2759"/>
<feature type="region of interest" description="Disordered" evidence="1">
    <location>
        <begin position="1"/>
        <end position="26"/>
    </location>
</feature>
<dbReference type="InterPro" id="IPR029071">
    <property type="entry name" value="Ubiquitin-like_domsf"/>
</dbReference>
<dbReference type="Gene3D" id="3.10.20.90">
    <property type="entry name" value="Phosphatidylinositol 3-kinase Catalytic Subunit, Chain A, domain 1"/>
    <property type="match status" value="1"/>
</dbReference>
<dbReference type="EMBL" id="PQIB02000008">
    <property type="protein sequence ID" value="RLN03472.1"/>
    <property type="molecule type" value="Genomic_DNA"/>
</dbReference>
<dbReference type="PANTHER" id="PTHR10562">
    <property type="entry name" value="SMALL UBIQUITIN-RELATED MODIFIER"/>
    <property type="match status" value="1"/>
</dbReference>
<proteinExistence type="predicted"/>